<dbReference type="InterPro" id="IPR000150">
    <property type="entry name" value="Cof"/>
</dbReference>
<dbReference type="AlphaFoldDB" id="A0A1I0RFR1"/>
<proteinExistence type="predicted"/>
<dbReference type="PANTHER" id="PTHR10000:SF25">
    <property type="entry name" value="PHOSPHATASE YKRA-RELATED"/>
    <property type="match status" value="1"/>
</dbReference>
<evidence type="ECO:0000313" key="1">
    <source>
        <dbReference type="EMBL" id="SEW39506.1"/>
    </source>
</evidence>
<evidence type="ECO:0000313" key="2">
    <source>
        <dbReference type="Proteomes" id="UP000199701"/>
    </source>
</evidence>
<dbReference type="Proteomes" id="UP000199701">
    <property type="component" value="Unassembled WGS sequence"/>
</dbReference>
<dbReference type="Gene3D" id="3.30.1240.10">
    <property type="match status" value="1"/>
</dbReference>
<protein>
    <recommendedName>
        <fullName evidence="3">Cof subfamily of IIB subfamily of haloacid dehalogenase superfamily/HAD-superfamily hydrolase, subfamily IIB</fullName>
    </recommendedName>
</protein>
<evidence type="ECO:0008006" key="3">
    <source>
        <dbReference type="Google" id="ProtNLM"/>
    </source>
</evidence>
<dbReference type="InterPro" id="IPR006379">
    <property type="entry name" value="HAD-SF_hydro_IIB"/>
</dbReference>
<dbReference type="InterPro" id="IPR023214">
    <property type="entry name" value="HAD_sf"/>
</dbReference>
<dbReference type="RefSeq" id="WP_092456085.1">
    <property type="nucleotide sequence ID" value="NZ_FOJI01000015.1"/>
</dbReference>
<dbReference type="SFLD" id="SFLDG01140">
    <property type="entry name" value="C2.B:_Phosphomannomutase_and_P"/>
    <property type="match status" value="1"/>
</dbReference>
<organism evidence="1 2">
    <name type="scientific">[Clostridium] fimetarium</name>
    <dbReference type="NCBI Taxonomy" id="99656"/>
    <lineage>
        <taxon>Bacteria</taxon>
        <taxon>Bacillati</taxon>
        <taxon>Bacillota</taxon>
        <taxon>Clostridia</taxon>
        <taxon>Lachnospirales</taxon>
        <taxon>Lachnospiraceae</taxon>
    </lineage>
</organism>
<dbReference type="PROSITE" id="PS01229">
    <property type="entry name" value="COF_2"/>
    <property type="match status" value="1"/>
</dbReference>
<dbReference type="Pfam" id="PF08282">
    <property type="entry name" value="Hydrolase_3"/>
    <property type="match status" value="1"/>
</dbReference>
<dbReference type="Gene3D" id="3.40.50.1000">
    <property type="entry name" value="HAD superfamily/HAD-like"/>
    <property type="match status" value="1"/>
</dbReference>
<sequence>MKKIVFLDIDGTLVDFNAKMPESAKKALYLAKEKGCYIALCTGRTITNIYPWLLEFPFDGIVASAGAYITCGNETIFHNVLKKDKLNLLANQLMEHHASYMFQGVCGRYIDEVNKLKMQNYLISLGFDNIDEMNSITLCERPYEMEQIESGMYFGADKDIMFMQEAIDPYFKITGSSFGQDHIYSGEITCKGIDKATGMQKLMTYMDIPRDSCIAFGDGPNDVEMLQYAHTGVAMGNADDSLKKLADMVTDHISEDGLYNGFRNLGLL</sequence>
<dbReference type="OrthoDB" id="9810101at2"/>
<dbReference type="SUPFAM" id="SSF56784">
    <property type="entry name" value="HAD-like"/>
    <property type="match status" value="1"/>
</dbReference>
<dbReference type="STRING" id="99656.SAMN05421659_11514"/>
<accession>A0A1I0RFR1</accession>
<dbReference type="EMBL" id="FOJI01000015">
    <property type="protein sequence ID" value="SEW39506.1"/>
    <property type="molecule type" value="Genomic_DNA"/>
</dbReference>
<keyword evidence="2" id="KW-1185">Reference proteome</keyword>
<gene>
    <name evidence="1" type="ORF">SAMN05421659_11514</name>
</gene>
<name>A0A1I0RFR1_9FIRM</name>
<reference evidence="1 2" key="1">
    <citation type="submission" date="2016-10" db="EMBL/GenBank/DDBJ databases">
        <authorList>
            <person name="de Groot N.N."/>
        </authorList>
    </citation>
    <scope>NUCLEOTIDE SEQUENCE [LARGE SCALE GENOMIC DNA]</scope>
    <source>
        <strain evidence="1 2">DSM 9179</strain>
    </source>
</reference>
<dbReference type="NCBIfam" id="TIGR00099">
    <property type="entry name" value="Cof-subfamily"/>
    <property type="match status" value="1"/>
</dbReference>
<dbReference type="GO" id="GO:0000287">
    <property type="term" value="F:magnesium ion binding"/>
    <property type="evidence" value="ECO:0007669"/>
    <property type="project" value="TreeGrafter"/>
</dbReference>
<dbReference type="GO" id="GO:0016791">
    <property type="term" value="F:phosphatase activity"/>
    <property type="evidence" value="ECO:0007669"/>
    <property type="project" value="TreeGrafter"/>
</dbReference>
<dbReference type="NCBIfam" id="TIGR01484">
    <property type="entry name" value="HAD-SF-IIB"/>
    <property type="match status" value="1"/>
</dbReference>
<dbReference type="SFLD" id="SFLDS00003">
    <property type="entry name" value="Haloacid_Dehalogenase"/>
    <property type="match status" value="1"/>
</dbReference>
<dbReference type="PANTHER" id="PTHR10000">
    <property type="entry name" value="PHOSPHOSERINE PHOSPHATASE"/>
    <property type="match status" value="1"/>
</dbReference>
<dbReference type="InterPro" id="IPR036412">
    <property type="entry name" value="HAD-like_sf"/>
</dbReference>
<dbReference type="GO" id="GO:0005829">
    <property type="term" value="C:cytosol"/>
    <property type="evidence" value="ECO:0007669"/>
    <property type="project" value="TreeGrafter"/>
</dbReference>